<dbReference type="GO" id="GO:0046655">
    <property type="term" value="P:folic acid metabolic process"/>
    <property type="evidence" value="ECO:0007669"/>
    <property type="project" value="TreeGrafter"/>
</dbReference>
<dbReference type="InterPro" id="IPR012259">
    <property type="entry name" value="DHFR"/>
</dbReference>
<evidence type="ECO:0000256" key="5">
    <source>
        <dbReference type="ARBA" id="ARBA00022857"/>
    </source>
</evidence>
<name>A0A2T1GB43_9CYAN</name>
<organism evidence="9 10">
    <name type="scientific">Chamaesiphon polymorphus CCALA 037</name>
    <dbReference type="NCBI Taxonomy" id="2107692"/>
    <lineage>
        <taxon>Bacteria</taxon>
        <taxon>Bacillati</taxon>
        <taxon>Cyanobacteriota</taxon>
        <taxon>Cyanophyceae</taxon>
        <taxon>Gomontiellales</taxon>
        <taxon>Chamaesiphonaceae</taxon>
        <taxon>Chamaesiphon</taxon>
    </lineage>
</organism>
<keyword evidence="6" id="KW-0560">Oxidoreductase</keyword>
<dbReference type="InterPro" id="IPR017925">
    <property type="entry name" value="DHFR_CS"/>
</dbReference>
<dbReference type="GO" id="GO:0004146">
    <property type="term" value="F:dihydrofolate reductase activity"/>
    <property type="evidence" value="ECO:0007669"/>
    <property type="project" value="UniProtKB-EC"/>
</dbReference>
<sequence>MVQKILIAAIDKDGGIGKDGYMPWHYPADLKLFMNLTMGHTIVMGRKTFDGMFDREKAPLKGRQNIVVTSQAEEYRSKFAPEHSPSHLNFTTDINCGDIELEADAKIFYCGGANLYQQVIQRLDLDIIYLSRLDESYDCDTFFPQNPQSSDVEFEPYIPPYLTQSFSDKMSGSKPFTFQIYTPKPLIIY</sequence>
<keyword evidence="5" id="KW-0521">NADP</keyword>
<dbReference type="PANTHER" id="PTHR48069">
    <property type="entry name" value="DIHYDROFOLATE REDUCTASE"/>
    <property type="match status" value="1"/>
</dbReference>
<dbReference type="GO" id="GO:0006730">
    <property type="term" value="P:one-carbon metabolic process"/>
    <property type="evidence" value="ECO:0007669"/>
    <property type="project" value="UniProtKB-KW"/>
</dbReference>
<dbReference type="GO" id="GO:0050661">
    <property type="term" value="F:NADP binding"/>
    <property type="evidence" value="ECO:0007669"/>
    <property type="project" value="InterPro"/>
</dbReference>
<feature type="domain" description="DHFR" evidence="8">
    <location>
        <begin position="3"/>
        <end position="183"/>
    </location>
</feature>
<protein>
    <recommendedName>
        <fullName evidence="3">dihydrofolate reductase</fullName>
        <ecNumber evidence="3">1.5.1.3</ecNumber>
    </recommendedName>
</protein>
<dbReference type="CDD" id="cd00209">
    <property type="entry name" value="DHFR"/>
    <property type="match status" value="1"/>
</dbReference>
<dbReference type="Gene3D" id="3.40.430.10">
    <property type="entry name" value="Dihydrofolate Reductase, subunit A"/>
    <property type="match status" value="1"/>
</dbReference>
<dbReference type="OrthoDB" id="9804315at2"/>
<dbReference type="GO" id="GO:0046452">
    <property type="term" value="P:dihydrofolate metabolic process"/>
    <property type="evidence" value="ECO:0007669"/>
    <property type="project" value="TreeGrafter"/>
</dbReference>
<dbReference type="PANTHER" id="PTHR48069:SF3">
    <property type="entry name" value="DIHYDROFOLATE REDUCTASE"/>
    <property type="match status" value="1"/>
</dbReference>
<dbReference type="PRINTS" id="PR00070">
    <property type="entry name" value="DHFR"/>
</dbReference>
<keyword evidence="9" id="KW-0418">Kinase</keyword>
<dbReference type="PROSITE" id="PS00075">
    <property type="entry name" value="DHFR_1"/>
    <property type="match status" value="1"/>
</dbReference>
<evidence type="ECO:0000313" key="9">
    <source>
        <dbReference type="EMBL" id="PSB54516.1"/>
    </source>
</evidence>
<dbReference type="InterPro" id="IPR001796">
    <property type="entry name" value="DHFR_dom"/>
</dbReference>
<dbReference type="GO" id="GO:0046654">
    <property type="term" value="P:tetrahydrofolate biosynthetic process"/>
    <property type="evidence" value="ECO:0007669"/>
    <property type="project" value="UniProtKB-UniPathway"/>
</dbReference>
<dbReference type="Proteomes" id="UP000238937">
    <property type="component" value="Unassembled WGS sequence"/>
</dbReference>
<comment type="pathway">
    <text evidence="1">Cofactor biosynthesis; tetrahydrofolate biosynthesis; 5,6,7,8-tetrahydrofolate from 7,8-dihydrofolate: step 1/1.</text>
</comment>
<evidence type="ECO:0000313" key="10">
    <source>
        <dbReference type="Proteomes" id="UP000238937"/>
    </source>
</evidence>
<evidence type="ECO:0000256" key="2">
    <source>
        <dbReference type="ARBA" id="ARBA00009539"/>
    </source>
</evidence>
<dbReference type="AlphaFoldDB" id="A0A2T1GB43"/>
<dbReference type="GO" id="GO:0005829">
    <property type="term" value="C:cytosol"/>
    <property type="evidence" value="ECO:0007669"/>
    <property type="project" value="TreeGrafter"/>
</dbReference>
<keyword evidence="9" id="KW-0808">Transferase</keyword>
<evidence type="ECO:0000256" key="3">
    <source>
        <dbReference type="ARBA" id="ARBA00012856"/>
    </source>
</evidence>
<dbReference type="PROSITE" id="PS51330">
    <property type="entry name" value="DHFR_2"/>
    <property type="match status" value="1"/>
</dbReference>
<dbReference type="GO" id="GO:0016301">
    <property type="term" value="F:kinase activity"/>
    <property type="evidence" value="ECO:0007669"/>
    <property type="project" value="UniProtKB-KW"/>
</dbReference>
<evidence type="ECO:0000256" key="4">
    <source>
        <dbReference type="ARBA" id="ARBA00022563"/>
    </source>
</evidence>
<gene>
    <name evidence="9" type="ORF">C7B77_17915</name>
</gene>
<dbReference type="EMBL" id="PVWO01000253">
    <property type="protein sequence ID" value="PSB54516.1"/>
    <property type="molecule type" value="Genomic_DNA"/>
</dbReference>
<dbReference type="RefSeq" id="WP_106307787.1">
    <property type="nucleotide sequence ID" value="NZ_PVWO01000253.1"/>
</dbReference>
<proteinExistence type="inferred from homology"/>
<dbReference type="EC" id="1.5.1.3" evidence="3"/>
<comment type="caution">
    <text evidence="9">The sequence shown here is derived from an EMBL/GenBank/DDBJ whole genome shotgun (WGS) entry which is preliminary data.</text>
</comment>
<comment type="similarity">
    <text evidence="2 7">Belongs to the dihydrofolate reductase family.</text>
</comment>
<evidence type="ECO:0000256" key="1">
    <source>
        <dbReference type="ARBA" id="ARBA00004903"/>
    </source>
</evidence>
<evidence type="ECO:0000256" key="7">
    <source>
        <dbReference type="RuleBase" id="RU004474"/>
    </source>
</evidence>
<evidence type="ECO:0000256" key="6">
    <source>
        <dbReference type="ARBA" id="ARBA00023002"/>
    </source>
</evidence>
<dbReference type="UniPathway" id="UPA00077">
    <property type="reaction ID" value="UER00158"/>
</dbReference>
<keyword evidence="4" id="KW-0554">One-carbon metabolism</keyword>
<dbReference type="SUPFAM" id="SSF53597">
    <property type="entry name" value="Dihydrofolate reductase-like"/>
    <property type="match status" value="1"/>
</dbReference>
<accession>A0A2T1GB43</accession>
<keyword evidence="10" id="KW-1185">Reference proteome</keyword>
<evidence type="ECO:0000259" key="8">
    <source>
        <dbReference type="PROSITE" id="PS51330"/>
    </source>
</evidence>
<dbReference type="InterPro" id="IPR024072">
    <property type="entry name" value="DHFR-like_dom_sf"/>
</dbReference>
<dbReference type="Pfam" id="PF00186">
    <property type="entry name" value="DHFR_1"/>
    <property type="match status" value="1"/>
</dbReference>
<reference evidence="9 10" key="1">
    <citation type="submission" date="2018-03" db="EMBL/GenBank/DDBJ databases">
        <title>The ancient ancestry and fast evolution of plastids.</title>
        <authorList>
            <person name="Moore K.R."/>
            <person name="Magnabosco C."/>
            <person name="Momper L."/>
            <person name="Gold D.A."/>
            <person name="Bosak T."/>
            <person name="Fournier G.P."/>
        </authorList>
    </citation>
    <scope>NUCLEOTIDE SEQUENCE [LARGE SCALE GENOMIC DNA]</scope>
    <source>
        <strain evidence="9 10">CCALA 037</strain>
    </source>
</reference>